<evidence type="ECO:0000313" key="3">
    <source>
        <dbReference type="Proteomes" id="UP001198893"/>
    </source>
</evidence>
<name>A0AAW4WLD1_9FIRM</name>
<organism evidence="2 3">
    <name type="scientific">Roseburia amylophila</name>
    <dbReference type="NCBI Taxonomy" id="2981794"/>
    <lineage>
        <taxon>Bacteria</taxon>
        <taxon>Bacillati</taxon>
        <taxon>Bacillota</taxon>
        <taxon>Clostridia</taxon>
        <taxon>Lachnospirales</taxon>
        <taxon>Lachnospiraceae</taxon>
        <taxon>Roseburia</taxon>
    </lineage>
</organism>
<dbReference type="AlphaFoldDB" id="A0AAW4WLD1"/>
<sequence>MERLFFTINELTARAAKEANSMSGYVAGSATSEYQNMVNRVYDTVEKIKEKKPNLAEKAQHMAERYSRKLAEYFNAYYRNEASCPSILISGAGNFPVRKKEKQNSRRETLMNDWKYLENYATKIEHLLTMEQPILSGDAQAIELLEEKLESLKENQEMMKAVNKAVKLKDTAKGDEQLKDMGYSDDQIKNFREPDFCGRIGYPSYALQNNNANIKRIESRLNSLRAAKEKGNQEAENKFCKVVENADIMRLQLFFEGKPEDKVRDILKGNGFKWSPKNGCWQRQLTANAKYALSRVIKELEKLEETA</sequence>
<evidence type="ECO:0000313" key="2">
    <source>
        <dbReference type="EMBL" id="MCC2242597.1"/>
    </source>
</evidence>
<dbReference type="EMBL" id="JAJEQW010000010">
    <property type="protein sequence ID" value="MCC2242597.1"/>
    <property type="molecule type" value="Genomic_DNA"/>
</dbReference>
<keyword evidence="1" id="KW-0175">Coiled coil</keyword>
<accession>A0AAW4WLD1</accession>
<feature type="coiled-coil region" evidence="1">
    <location>
        <begin position="135"/>
        <end position="162"/>
    </location>
</feature>
<proteinExistence type="predicted"/>
<reference evidence="2" key="1">
    <citation type="submission" date="2021-10" db="EMBL/GenBank/DDBJ databases">
        <title>Anaerobic single-cell dispensing facilitates the cultivation of human gut bacteria.</title>
        <authorList>
            <person name="Afrizal A."/>
        </authorList>
    </citation>
    <scope>NUCLEOTIDE SEQUENCE</scope>
    <source>
        <strain evidence="2">CLA-AA-H204</strain>
    </source>
</reference>
<protein>
    <submittedName>
        <fullName evidence="2">Uncharacterized protein</fullName>
    </submittedName>
</protein>
<dbReference type="Proteomes" id="UP001198893">
    <property type="component" value="Unassembled WGS sequence"/>
</dbReference>
<dbReference type="RefSeq" id="WP_227710335.1">
    <property type="nucleotide sequence ID" value="NZ_JAJEQW010000010.1"/>
</dbReference>
<gene>
    <name evidence="2" type="ORF">LKD47_09845</name>
</gene>
<evidence type="ECO:0000256" key="1">
    <source>
        <dbReference type="SAM" id="Coils"/>
    </source>
</evidence>
<comment type="caution">
    <text evidence="2">The sequence shown here is derived from an EMBL/GenBank/DDBJ whole genome shotgun (WGS) entry which is preliminary data.</text>
</comment>
<feature type="coiled-coil region" evidence="1">
    <location>
        <begin position="207"/>
        <end position="234"/>
    </location>
</feature>